<dbReference type="AlphaFoldDB" id="A0A067NK50"/>
<dbReference type="VEuPathDB" id="FungiDB:PLEOSDRAFT_162046"/>
<proteinExistence type="predicted"/>
<feature type="region of interest" description="Disordered" evidence="1">
    <location>
        <begin position="567"/>
        <end position="661"/>
    </location>
</feature>
<organism evidence="2 3">
    <name type="scientific">Pleurotus ostreatus (strain PC15)</name>
    <name type="common">Oyster mushroom</name>
    <dbReference type="NCBI Taxonomy" id="1137138"/>
    <lineage>
        <taxon>Eukaryota</taxon>
        <taxon>Fungi</taxon>
        <taxon>Dikarya</taxon>
        <taxon>Basidiomycota</taxon>
        <taxon>Agaricomycotina</taxon>
        <taxon>Agaricomycetes</taxon>
        <taxon>Agaricomycetidae</taxon>
        <taxon>Agaricales</taxon>
        <taxon>Pleurotineae</taxon>
        <taxon>Pleurotaceae</taxon>
        <taxon>Pleurotus</taxon>
    </lineage>
</organism>
<name>A0A067NK50_PLEO1</name>
<feature type="compositionally biased region" description="Pro residues" evidence="1">
    <location>
        <begin position="569"/>
        <end position="578"/>
    </location>
</feature>
<dbReference type="OrthoDB" id="3004152at2759"/>
<accession>A0A067NK50</accession>
<evidence type="ECO:0000313" key="2">
    <source>
        <dbReference type="EMBL" id="KDQ23971.1"/>
    </source>
</evidence>
<sequence>MPAKKGKAKGKGGKPRGRRTWAKGSKLDLLLSFEEEHRTTADTGGLYKKITAQFLDKYGYDLPFNDEPEDGFVPVIPNLADLPYEEQITEQARRDDISVRLRVKIANWMRHRFNRKQTDEDMVADLLSTISMLTAERPRKRTAMNIYWAENYATRIKKEFTKYWQTAKLTMPADARMSMCADYVKSRFEDETEEFRVELQQRADAEYKEKMDEYNKRDALNGTPEAYAHAWDEADNFLPIFVDAIAKKFRMAVSLLLAGPLGSEGGHVVMRSVHSNNVSGMTSLMWPEYDNPGFEKVQESIIRYAELVFSPEECKRRVHTEVDENDTDGPSASDQMNSIEATVSAGSLPAARKDKMNLIEATTSAGSLPAVPELAGGTYPNDSHFGNISTQSEGEFTRLLRHDWNWDAMGFNPCQTPISIPLIDTHSAGAFPAMPGFFMNTHRAETFPVVPHTGSADGFFANPVSIMPDAPTAPAALTSQIATPTPGTIPVAATLTAPSTSHVHTPAAFMNIPSAGTMTRAAPTLTAPAAPIPSFADGSNTPAPGTTAPAAPASTAPAVAITAETTPLVSPPEAPEAPPLNGKENKSPPRKKCAREEPIQPPARPQRAPKRPPHLEKSACEEPGHPPARPQRAPKMPPHLADAGYVQPSKGTRKGKAPKKK</sequence>
<dbReference type="HOGENOM" id="CLU_415108_0_0_1"/>
<dbReference type="EMBL" id="KL198012">
    <property type="protein sequence ID" value="KDQ23971.1"/>
    <property type="molecule type" value="Genomic_DNA"/>
</dbReference>
<gene>
    <name evidence="2" type="ORF">PLEOSDRAFT_162046</name>
</gene>
<dbReference type="InParanoid" id="A0A067NK50"/>
<feature type="compositionally biased region" description="Low complexity" evidence="1">
    <location>
        <begin position="541"/>
        <end position="555"/>
    </location>
</feature>
<protein>
    <submittedName>
        <fullName evidence="2">Uncharacterized protein</fullName>
    </submittedName>
</protein>
<dbReference type="STRING" id="1137138.A0A067NK50"/>
<dbReference type="Proteomes" id="UP000027073">
    <property type="component" value="Unassembled WGS sequence"/>
</dbReference>
<evidence type="ECO:0000313" key="3">
    <source>
        <dbReference type="Proteomes" id="UP000027073"/>
    </source>
</evidence>
<feature type="compositionally biased region" description="Basic and acidic residues" evidence="1">
    <location>
        <begin position="613"/>
        <end position="624"/>
    </location>
</feature>
<feature type="region of interest" description="Disordered" evidence="1">
    <location>
        <begin position="1"/>
        <end position="20"/>
    </location>
</feature>
<evidence type="ECO:0000256" key="1">
    <source>
        <dbReference type="SAM" id="MobiDB-lite"/>
    </source>
</evidence>
<feature type="compositionally biased region" description="Basic residues" evidence="1">
    <location>
        <begin position="651"/>
        <end position="661"/>
    </location>
</feature>
<feature type="region of interest" description="Disordered" evidence="1">
    <location>
        <begin position="529"/>
        <end position="555"/>
    </location>
</feature>
<reference evidence="3" key="1">
    <citation type="journal article" date="2014" name="Proc. Natl. Acad. Sci. U.S.A.">
        <title>Extensive sampling of basidiomycete genomes demonstrates inadequacy of the white-rot/brown-rot paradigm for wood decay fungi.</title>
        <authorList>
            <person name="Riley R."/>
            <person name="Salamov A.A."/>
            <person name="Brown D.W."/>
            <person name="Nagy L.G."/>
            <person name="Floudas D."/>
            <person name="Held B.W."/>
            <person name="Levasseur A."/>
            <person name="Lombard V."/>
            <person name="Morin E."/>
            <person name="Otillar R."/>
            <person name="Lindquist E.A."/>
            <person name="Sun H."/>
            <person name="LaButti K.M."/>
            <person name="Schmutz J."/>
            <person name="Jabbour D."/>
            <person name="Luo H."/>
            <person name="Baker S.E."/>
            <person name="Pisabarro A.G."/>
            <person name="Walton J.D."/>
            <person name="Blanchette R.A."/>
            <person name="Henrissat B."/>
            <person name="Martin F."/>
            <person name="Cullen D."/>
            <person name="Hibbett D.S."/>
            <person name="Grigoriev I.V."/>
        </authorList>
    </citation>
    <scope>NUCLEOTIDE SEQUENCE [LARGE SCALE GENOMIC DNA]</scope>
    <source>
        <strain evidence="3">PC15</strain>
    </source>
</reference>